<dbReference type="InterPro" id="IPR046826">
    <property type="entry name" value="PDH_N"/>
</dbReference>
<keyword evidence="1" id="KW-0560">Oxidoreductase</keyword>
<protein>
    <submittedName>
        <fullName evidence="3">Prephenate dehydrogenase</fullName>
    </submittedName>
</protein>
<sequence length="280" mass="30050">MQVWPSRIAIVGVGLLGASVAKSIRRRVADMHVVGVVRNPEKRHWLVDSGILDSATDSLSEGCRDADVVVVATPVDRIADFVQGAAADSPPECLITDVGSTKQGIVDAVINNALATGKFVAAHPVAGSEKTGADHAIETLFDGKVTILTPSEKTPAEFVKKAETFWQLTGSRTSLLRPDEHDLVMAAVSHVPHLASSAVARLVNQDSADFIGSGWCDITRVAAGDPGMWLAICKENRSAIEQQLAKLVDSINDCRRMLIENDDAALLRWLDEAKTIRDNI</sequence>
<evidence type="ECO:0000256" key="1">
    <source>
        <dbReference type="ARBA" id="ARBA00023002"/>
    </source>
</evidence>
<dbReference type="PROSITE" id="PS51176">
    <property type="entry name" value="PDH_ADH"/>
    <property type="match status" value="1"/>
</dbReference>
<dbReference type="Pfam" id="PF20463">
    <property type="entry name" value="PDH_C"/>
    <property type="match status" value="1"/>
</dbReference>
<dbReference type="Proteomes" id="UP000315471">
    <property type="component" value="Unassembled WGS sequence"/>
</dbReference>
<dbReference type="InterPro" id="IPR036291">
    <property type="entry name" value="NAD(P)-bd_dom_sf"/>
</dbReference>
<evidence type="ECO:0000313" key="4">
    <source>
        <dbReference type="Proteomes" id="UP000315471"/>
    </source>
</evidence>
<dbReference type="SUPFAM" id="SSF48179">
    <property type="entry name" value="6-phosphogluconate dehydrogenase C-terminal domain-like"/>
    <property type="match status" value="1"/>
</dbReference>
<dbReference type="FunFam" id="3.40.50.720:FF:000208">
    <property type="entry name" value="Prephenate dehydrogenase"/>
    <property type="match status" value="1"/>
</dbReference>
<dbReference type="Gene3D" id="1.10.3660.10">
    <property type="entry name" value="6-phosphogluconate dehydrogenase C-terminal like domain"/>
    <property type="match status" value="1"/>
</dbReference>
<accession>A0A5C6ECL7</accession>
<evidence type="ECO:0000313" key="3">
    <source>
        <dbReference type="EMBL" id="TWU45687.1"/>
    </source>
</evidence>
<dbReference type="SUPFAM" id="SSF51735">
    <property type="entry name" value="NAD(P)-binding Rossmann-fold domains"/>
    <property type="match status" value="1"/>
</dbReference>
<dbReference type="GO" id="GO:0006571">
    <property type="term" value="P:tyrosine biosynthetic process"/>
    <property type="evidence" value="ECO:0007669"/>
    <property type="project" value="InterPro"/>
</dbReference>
<dbReference type="Gene3D" id="3.40.50.720">
    <property type="entry name" value="NAD(P)-binding Rossmann-like Domain"/>
    <property type="match status" value="1"/>
</dbReference>
<dbReference type="AlphaFoldDB" id="A0A5C6ECL7"/>
<dbReference type="InterPro" id="IPR008927">
    <property type="entry name" value="6-PGluconate_DH-like_C_sf"/>
</dbReference>
<dbReference type="RefSeq" id="WP_146598344.1">
    <property type="nucleotide sequence ID" value="NZ_SJPY01000001.1"/>
</dbReference>
<comment type="caution">
    <text evidence="3">The sequence shown here is derived from an EMBL/GenBank/DDBJ whole genome shotgun (WGS) entry which is preliminary data.</text>
</comment>
<reference evidence="3 4" key="1">
    <citation type="submission" date="2019-02" db="EMBL/GenBank/DDBJ databases">
        <title>Deep-cultivation of Planctomycetes and their phenomic and genomic characterization uncovers novel biology.</title>
        <authorList>
            <person name="Wiegand S."/>
            <person name="Jogler M."/>
            <person name="Boedeker C."/>
            <person name="Pinto D."/>
            <person name="Vollmers J."/>
            <person name="Rivas-Marin E."/>
            <person name="Kohn T."/>
            <person name="Peeters S.H."/>
            <person name="Heuer A."/>
            <person name="Rast P."/>
            <person name="Oberbeckmann S."/>
            <person name="Bunk B."/>
            <person name="Jeske O."/>
            <person name="Meyerdierks A."/>
            <person name="Storesund J.E."/>
            <person name="Kallscheuer N."/>
            <person name="Luecker S."/>
            <person name="Lage O.M."/>
            <person name="Pohl T."/>
            <person name="Merkel B.J."/>
            <person name="Hornburger P."/>
            <person name="Mueller R.-W."/>
            <person name="Bruemmer F."/>
            <person name="Labrenz M."/>
            <person name="Spormann A.M."/>
            <person name="Op Den Camp H."/>
            <person name="Overmann J."/>
            <person name="Amann R."/>
            <person name="Jetten M.S.M."/>
            <person name="Mascher T."/>
            <person name="Medema M.H."/>
            <person name="Devos D.P."/>
            <person name="Kaster A.-K."/>
            <person name="Ovreas L."/>
            <person name="Rohde M."/>
            <person name="Galperin M.Y."/>
            <person name="Jogler C."/>
        </authorList>
    </citation>
    <scope>NUCLEOTIDE SEQUENCE [LARGE SCALE GENOMIC DNA]</scope>
    <source>
        <strain evidence="3 4">Q31b</strain>
    </source>
</reference>
<feature type="domain" description="Prephenate/arogenate dehydrogenase" evidence="2">
    <location>
        <begin position="6"/>
        <end position="280"/>
    </location>
</feature>
<dbReference type="OrthoDB" id="9802008at2"/>
<keyword evidence="4" id="KW-1185">Reference proteome</keyword>
<proteinExistence type="predicted"/>
<dbReference type="InterPro" id="IPR050812">
    <property type="entry name" value="Preph/Arog_dehydrog"/>
</dbReference>
<dbReference type="PANTHER" id="PTHR21363">
    <property type="entry name" value="PREPHENATE DEHYDROGENASE"/>
    <property type="match status" value="1"/>
</dbReference>
<gene>
    <name evidence="3" type="ORF">Q31b_08630</name>
</gene>
<name>A0A5C6ECL7_9BACT</name>
<dbReference type="Pfam" id="PF02153">
    <property type="entry name" value="PDH_N"/>
    <property type="match status" value="1"/>
</dbReference>
<dbReference type="EMBL" id="SJPY01000001">
    <property type="protein sequence ID" value="TWU45687.1"/>
    <property type="molecule type" value="Genomic_DNA"/>
</dbReference>
<organism evidence="3 4">
    <name type="scientific">Novipirellula aureliae</name>
    <dbReference type="NCBI Taxonomy" id="2527966"/>
    <lineage>
        <taxon>Bacteria</taxon>
        <taxon>Pseudomonadati</taxon>
        <taxon>Planctomycetota</taxon>
        <taxon>Planctomycetia</taxon>
        <taxon>Pirellulales</taxon>
        <taxon>Pirellulaceae</taxon>
        <taxon>Novipirellula</taxon>
    </lineage>
</organism>
<dbReference type="PANTHER" id="PTHR21363:SF0">
    <property type="entry name" value="PREPHENATE DEHYDROGENASE [NADP(+)]"/>
    <property type="match status" value="1"/>
</dbReference>
<evidence type="ECO:0000259" key="2">
    <source>
        <dbReference type="PROSITE" id="PS51176"/>
    </source>
</evidence>
<dbReference type="InterPro" id="IPR046825">
    <property type="entry name" value="PDH_C"/>
</dbReference>
<dbReference type="GO" id="GO:0070403">
    <property type="term" value="F:NAD+ binding"/>
    <property type="evidence" value="ECO:0007669"/>
    <property type="project" value="InterPro"/>
</dbReference>
<dbReference type="GO" id="GO:0008977">
    <property type="term" value="F:prephenate dehydrogenase (NAD+) activity"/>
    <property type="evidence" value="ECO:0007669"/>
    <property type="project" value="InterPro"/>
</dbReference>
<dbReference type="GO" id="GO:0004665">
    <property type="term" value="F:prephenate dehydrogenase (NADP+) activity"/>
    <property type="evidence" value="ECO:0007669"/>
    <property type="project" value="InterPro"/>
</dbReference>
<dbReference type="InterPro" id="IPR003099">
    <property type="entry name" value="Prephen_DH"/>
</dbReference>